<dbReference type="GO" id="GO:0030145">
    <property type="term" value="F:manganese ion binding"/>
    <property type="evidence" value="ECO:0007669"/>
    <property type="project" value="InterPro"/>
</dbReference>
<evidence type="ECO:0000256" key="10">
    <source>
        <dbReference type="ARBA" id="ARBA00023049"/>
    </source>
</evidence>
<name>A0A2P5A0E7_9HYPO</name>
<evidence type="ECO:0000256" key="9">
    <source>
        <dbReference type="ARBA" id="ARBA00022801"/>
    </source>
</evidence>
<dbReference type="InterPro" id="IPR029149">
    <property type="entry name" value="Creatin/AminoP/Spt16_N"/>
</dbReference>
<feature type="domain" description="Aminopeptidase P N-terminal" evidence="13">
    <location>
        <begin position="78"/>
        <end position="212"/>
    </location>
</feature>
<proteinExistence type="inferred from homology"/>
<comment type="caution">
    <text evidence="14">The sequence shown here is derived from an EMBL/GenBank/DDBJ whole genome shotgun (WGS) entry which is preliminary data.</text>
</comment>
<evidence type="ECO:0000256" key="7">
    <source>
        <dbReference type="ARBA" id="ARBA00022670"/>
    </source>
</evidence>
<evidence type="ECO:0000256" key="8">
    <source>
        <dbReference type="ARBA" id="ARBA00022723"/>
    </source>
</evidence>
<dbReference type="RefSeq" id="XP_018662019.2">
    <property type="nucleotide sequence ID" value="XM_018804751.2"/>
</dbReference>
<dbReference type="PANTHER" id="PTHR43226">
    <property type="entry name" value="XAA-PRO AMINOPEPTIDASE 3"/>
    <property type="match status" value="1"/>
</dbReference>
<dbReference type="InterPro" id="IPR007865">
    <property type="entry name" value="Aminopep_P_N"/>
</dbReference>
<evidence type="ECO:0000256" key="2">
    <source>
        <dbReference type="ARBA" id="ARBA00001936"/>
    </source>
</evidence>
<evidence type="ECO:0000256" key="4">
    <source>
        <dbReference type="ARBA" id="ARBA00008766"/>
    </source>
</evidence>
<dbReference type="SUPFAM" id="SSF55920">
    <property type="entry name" value="Creatinase/aminopeptidase"/>
    <property type="match status" value="1"/>
</dbReference>
<comment type="similarity">
    <text evidence="4">Belongs to the peptidase M24B family.</text>
</comment>
<keyword evidence="9" id="KW-0378">Hydrolase</keyword>
<dbReference type="Pfam" id="PF00557">
    <property type="entry name" value="Peptidase_M24"/>
    <property type="match status" value="1"/>
</dbReference>
<reference evidence="14 15" key="1">
    <citation type="journal article" date="2016" name="Genome Announc.">
        <title>Draft Whole-Genome Sequence of Trichoderma gamsii T6085, a Promising Biocontrol Agent of Fusarium Head Blight on Wheat.</title>
        <authorList>
            <person name="Baroncelli R."/>
            <person name="Zapparata A."/>
            <person name="Piaggeschi G."/>
            <person name="Sarrocco S."/>
            <person name="Vannacci G."/>
        </authorList>
    </citation>
    <scope>NUCLEOTIDE SEQUENCE [LARGE SCALE GENOMIC DNA]</scope>
    <source>
        <strain evidence="14 15">T6085</strain>
    </source>
</reference>
<keyword evidence="7" id="KW-0645">Protease</keyword>
<accession>A0A2P5A0E7</accession>
<dbReference type="CDD" id="cd01087">
    <property type="entry name" value="Prolidase"/>
    <property type="match status" value="1"/>
</dbReference>
<dbReference type="EC" id="3.4.11.9" evidence="5"/>
<evidence type="ECO:0000256" key="11">
    <source>
        <dbReference type="ARBA" id="ARBA00023211"/>
    </source>
</evidence>
<dbReference type="EMBL" id="JPDN02000003">
    <property type="protein sequence ID" value="PON30024.1"/>
    <property type="molecule type" value="Genomic_DNA"/>
</dbReference>
<dbReference type="GeneID" id="29984834"/>
<sequence>MLRLHRPTLPLLQGPKKPRVGVSLPHHNHHRQLQIRLQPRTAFAPPRSFSPSPLPRFFCSSSHRMVAEDFEAVLKGKYPGKSHARRVVDLIRKKDPNASGVLYLEGRHTKLLEDNDSPEPFRQRRYFYYLTGCNLADCFFTYDIASSKSTLYIPPIDPHDVIWSGLPTTIDDALRLYDVDEVKLTTDVNASLAHLAGTNPTSTVYAIQDQVSDHVTFIGFDNKDFELLKPAIEVSRVVKDEFEVAMIRKANAVSSAAHKAVVEKAKQASNERELEAVFLERCVANGAKEMAYHPIVASGTAAATLHYVPNDAPLGGKQLLLIDAGAEWNNYAADITRTFPLNGKFTKEAREIYDIVYKMQQECIAVIKAGMHWEDAHVLAHKIAIDGLLALGILKGNKDDIFNARISQAFFPHGLGHYLGMDTHDTGGNHNRQDPDVIFQNLRLRGQVPAGGVVTVEPGVYFCKFIIDPYLENPEQSKYIDSSVLAKYWDVGGVRIEDNILVTETGYENLTTAIKEAGQLEALMASS</sequence>
<dbReference type="GO" id="GO:0006508">
    <property type="term" value="P:proteolysis"/>
    <property type="evidence" value="ECO:0007669"/>
    <property type="project" value="UniProtKB-KW"/>
</dbReference>
<dbReference type="GO" id="GO:0070006">
    <property type="term" value="F:metalloaminopeptidase activity"/>
    <property type="evidence" value="ECO:0007669"/>
    <property type="project" value="InterPro"/>
</dbReference>
<dbReference type="InterPro" id="IPR000994">
    <property type="entry name" value="Pept_M24"/>
</dbReference>
<organism evidence="14 15">
    <name type="scientific">Trichoderma gamsii</name>
    <dbReference type="NCBI Taxonomy" id="398673"/>
    <lineage>
        <taxon>Eukaryota</taxon>
        <taxon>Fungi</taxon>
        <taxon>Dikarya</taxon>
        <taxon>Ascomycota</taxon>
        <taxon>Pezizomycotina</taxon>
        <taxon>Sordariomycetes</taxon>
        <taxon>Hypocreomycetidae</taxon>
        <taxon>Hypocreales</taxon>
        <taxon>Hypocreaceae</taxon>
        <taxon>Trichoderma</taxon>
    </lineage>
</organism>
<dbReference type="AlphaFoldDB" id="A0A2P5A0E7"/>
<keyword evidence="10" id="KW-0482">Metalloprotease</keyword>
<dbReference type="SUPFAM" id="SSF53092">
    <property type="entry name" value="Creatinase/prolidase N-terminal domain"/>
    <property type="match status" value="1"/>
</dbReference>
<evidence type="ECO:0000313" key="15">
    <source>
        <dbReference type="Proteomes" id="UP000054821"/>
    </source>
</evidence>
<keyword evidence="8" id="KW-0479">Metal-binding</keyword>
<dbReference type="InterPro" id="IPR036005">
    <property type="entry name" value="Creatinase/aminopeptidase-like"/>
</dbReference>
<dbReference type="InterPro" id="IPR052433">
    <property type="entry name" value="X-Pro_dipept-like"/>
</dbReference>
<evidence type="ECO:0000256" key="6">
    <source>
        <dbReference type="ARBA" id="ARBA00022438"/>
    </source>
</evidence>
<evidence type="ECO:0000256" key="12">
    <source>
        <dbReference type="ARBA" id="ARBA00030849"/>
    </source>
</evidence>
<dbReference type="STRING" id="398673.A0A2P5A0E7"/>
<evidence type="ECO:0000256" key="5">
    <source>
        <dbReference type="ARBA" id="ARBA00012574"/>
    </source>
</evidence>
<comment type="catalytic activity">
    <reaction evidence="1">
        <text>Release of any N-terminal amino acid, including proline, that is linked to proline, even from a dipeptide or tripeptide.</text>
        <dbReference type="EC" id="3.4.11.9"/>
    </reaction>
</comment>
<protein>
    <recommendedName>
        <fullName evidence="5">Xaa-Pro aminopeptidase</fullName>
        <ecNumber evidence="5">3.4.11.9</ecNumber>
    </recommendedName>
    <alternativeName>
        <fullName evidence="12">Aminoacylproline aminopeptidase</fullName>
    </alternativeName>
</protein>
<dbReference type="PANTHER" id="PTHR43226:SF1">
    <property type="entry name" value="XAA-PRO DIPEPTIDASE"/>
    <property type="match status" value="1"/>
</dbReference>
<evidence type="ECO:0000256" key="1">
    <source>
        <dbReference type="ARBA" id="ARBA00001424"/>
    </source>
</evidence>
<dbReference type="FunFam" id="3.90.230.10:FF:000002">
    <property type="entry name" value="Xaa-Pro aminopeptidase 3"/>
    <property type="match status" value="1"/>
</dbReference>
<dbReference type="Pfam" id="PF05195">
    <property type="entry name" value="AMP_N"/>
    <property type="match status" value="1"/>
</dbReference>
<gene>
    <name evidence="14" type="ORF">TGAM01_v201390</name>
</gene>
<evidence type="ECO:0000313" key="14">
    <source>
        <dbReference type="EMBL" id="PON30024.1"/>
    </source>
</evidence>
<evidence type="ECO:0000259" key="13">
    <source>
        <dbReference type="SMART" id="SM01011"/>
    </source>
</evidence>
<dbReference type="SMART" id="SM01011">
    <property type="entry name" value="AMP_N"/>
    <property type="match status" value="1"/>
</dbReference>
<comment type="cofactor">
    <cofactor evidence="2">
        <name>Mn(2+)</name>
        <dbReference type="ChEBI" id="CHEBI:29035"/>
    </cofactor>
</comment>
<keyword evidence="11" id="KW-0464">Manganese</keyword>
<dbReference type="Gene3D" id="3.40.350.10">
    <property type="entry name" value="Creatinase/prolidase N-terminal domain"/>
    <property type="match status" value="1"/>
</dbReference>
<keyword evidence="6" id="KW-0031">Aminopeptidase</keyword>
<evidence type="ECO:0000256" key="3">
    <source>
        <dbReference type="ARBA" id="ARBA00002443"/>
    </source>
</evidence>
<dbReference type="Gene3D" id="3.90.230.10">
    <property type="entry name" value="Creatinase/methionine aminopeptidase superfamily"/>
    <property type="match status" value="1"/>
</dbReference>
<dbReference type="Proteomes" id="UP000054821">
    <property type="component" value="Unassembled WGS sequence"/>
</dbReference>
<comment type="function">
    <text evidence="3">Catalyzes the removal of a penultimate prolyl residue from the N-termini of peptides.</text>
</comment>
<keyword evidence="15" id="KW-1185">Reference proteome</keyword>